<feature type="transmembrane region" description="Helical" evidence="6">
    <location>
        <begin position="413"/>
        <end position="432"/>
    </location>
</feature>
<name>A0A194ADT6_9BACT</name>
<feature type="transmembrane region" description="Helical" evidence="6">
    <location>
        <begin position="45"/>
        <end position="67"/>
    </location>
</feature>
<evidence type="ECO:0000256" key="3">
    <source>
        <dbReference type="ARBA" id="ARBA00022692"/>
    </source>
</evidence>
<comment type="subcellular location">
    <subcellularLocation>
        <location evidence="1">Cell membrane</location>
        <topology evidence="1">Multi-pass membrane protein</topology>
    </subcellularLocation>
</comment>
<feature type="transmembrane region" description="Helical" evidence="6">
    <location>
        <begin position="110"/>
        <end position="127"/>
    </location>
</feature>
<evidence type="ECO:0000256" key="5">
    <source>
        <dbReference type="ARBA" id="ARBA00023136"/>
    </source>
</evidence>
<organism evidence="7 8">
    <name type="scientific">Desulfoplanes formicivorans</name>
    <dbReference type="NCBI Taxonomy" id="1592317"/>
    <lineage>
        <taxon>Bacteria</taxon>
        <taxon>Pseudomonadati</taxon>
        <taxon>Thermodesulfobacteriota</taxon>
        <taxon>Desulfovibrionia</taxon>
        <taxon>Desulfovibrionales</taxon>
        <taxon>Desulfoplanaceae</taxon>
        <taxon>Desulfoplanes</taxon>
    </lineage>
</organism>
<evidence type="ECO:0000256" key="2">
    <source>
        <dbReference type="ARBA" id="ARBA00022475"/>
    </source>
</evidence>
<dbReference type="AlphaFoldDB" id="A0A194ADT6"/>
<evidence type="ECO:0000256" key="1">
    <source>
        <dbReference type="ARBA" id="ARBA00004651"/>
    </source>
</evidence>
<evidence type="ECO:0008006" key="9">
    <source>
        <dbReference type="Google" id="ProtNLM"/>
    </source>
</evidence>
<dbReference type="Pfam" id="PF13440">
    <property type="entry name" value="Polysacc_synt_3"/>
    <property type="match status" value="1"/>
</dbReference>
<evidence type="ECO:0000313" key="8">
    <source>
        <dbReference type="Proteomes" id="UP000095200"/>
    </source>
</evidence>
<proteinExistence type="predicted"/>
<dbReference type="Proteomes" id="UP000095200">
    <property type="component" value="Unassembled WGS sequence"/>
</dbReference>
<feature type="transmembrane region" description="Helical" evidence="6">
    <location>
        <begin position="286"/>
        <end position="303"/>
    </location>
</feature>
<dbReference type="PANTHER" id="PTHR30250">
    <property type="entry name" value="PST FAMILY PREDICTED COLANIC ACID TRANSPORTER"/>
    <property type="match status" value="1"/>
</dbReference>
<feature type="transmembrane region" description="Helical" evidence="6">
    <location>
        <begin position="79"/>
        <end position="98"/>
    </location>
</feature>
<keyword evidence="5 6" id="KW-0472">Membrane</keyword>
<accession>A0A194ADT6</accession>
<feature type="transmembrane region" description="Helical" evidence="6">
    <location>
        <begin position="349"/>
        <end position="368"/>
    </location>
</feature>
<feature type="transmembrane region" description="Helical" evidence="6">
    <location>
        <begin position="12"/>
        <end position="33"/>
    </location>
</feature>
<dbReference type="OrthoDB" id="7053202at2"/>
<sequence>MSSLAKHTSILIICRFLNYVILFVTPVFLVRMLSVAEYGKYREFILYSGIIANLASFSVNRSLLYFLGKYKNNSTFVENSILINFIISIIVVLALVVFKGLIEYNSTYDFVYPLCVYLFFLLNFDFCESYWIATQKTNYVLYYIAARSSLRSVALIGAAFCLKNIMYMIYALVLVEFLKFIFVAIYSYRKKLIKFKFNFGNIKEQIVYTFPMGVSNFIFYTNKEISKFFIIYTLGVEYLALYAVGSYQIPVINIVRSSIADIVFPEICSRMNSSKHNGLDLWKKTNVLYCAIVFPFFVVFYYFSEDFIRIFFTDKYIDSVPVFRIYMFLMVKECFETGIPLRSIGKNKFYVFANFFALIINIFLIFMLKDYMRFYGPAIAYIVSDTFIYLFFGLKILSVYQIKLYEIFYWKKIFKLSIVNIMVFPVLLVGEFVEINYIAKPIIFSSLFFIIYFAVISRSNIEEVCLVFNKLYSKIKFYS</sequence>
<feature type="transmembrane region" description="Helical" evidence="6">
    <location>
        <begin position="438"/>
        <end position="456"/>
    </location>
</feature>
<feature type="transmembrane region" description="Helical" evidence="6">
    <location>
        <begin position="165"/>
        <end position="188"/>
    </location>
</feature>
<evidence type="ECO:0000256" key="4">
    <source>
        <dbReference type="ARBA" id="ARBA00022989"/>
    </source>
</evidence>
<evidence type="ECO:0000313" key="7">
    <source>
        <dbReference type="EMBL" id="GAU07365.1"/>
    </source>
</evidence>
<dbReference type="InterPro" id="IPR050833">
    <property type="entry name" value="Poly_Biosynth_Transport"/>
</dbReference>
<feature type="transmembrane region" description="Helical" evidence="6">
    <location>
        <begin position="374"/>
        <end position="392"/>
    </location>
</feature>
<keyword evidence="4 6" id="KW-1133">Transmembrane helix</keyword>
<dbReference type="GO" id="GO:0005886">
    <property type="term" value="C:plasma membrane"/>
    <property type="evidence" value="ECO:0007669"/>
    <property type="project" value="UniProtKB-SubCell"/>
</dbReference>
<comment type="caution">
    <text evidence="7">The sequence shown here is derived from an EMBL/GenBank/DDBJ whole genome shotgun (WGS) entry which is preliminary data.</text>
</comment>
<feature type="transmembrane region" description="Helical" evidence="6">
    <location>
        <begin position="229"/>
        <end position="249"/>
    </location>
</feature>
<evidence type="ECO:0000256" key="6">
    <source>
        <dbReference type="SAM" id="Phobius"/>
    </source>
</evidence>
<gene>
    <name evidence="7" type="ORF">DPF_0043</name>
</gene>
<dbReference type="RefSeq" id="WP_069856763.1">
    <property type="nucleotide sequence ID" value="NZ_BDFE01000003.1"/>
</dbReference>
<dbReference type="PANTHER" id="PTHR30250:SF11">
    <property type="entry name" value="O-ANTIGEN TRANSPORTER-RELATED"/>
    <property type="match status" value="1"/>
</dbReference>
<reference evidence="8" key="1">
    <citation type="submission" date="2016-06" db="EMBL/GenBank/DDBJ databases">
        <title>Draft genome sequence of Desulfoplanes formicivorans strain Pf12B.</title>
        <authorList>
            <person name="Watanabe M."/>
            <person name="Kojima H."/>
            <person name="Fukui M."/>
        </authorList>
    </citation>
    <scope>NUCLEOTIDE SEQUENCE [LARGE SCALE GENOMIC DNA]</scope>
    <source>
        <strain evidence="8">Pf12B</strain>
    </source>
</reference>
<keyword evidence="2" id="KW-1003">Cell membrane</keyword>
<feature type="transmembrane region" description="Helical" evidence="6">
    <location>
        <begin position="139"/>
        <end position="159"/>
    </location>
</feature>
<protein>
    <recommendedName>
        <fullName evidence="9">Polysaccharide biosynthesis protein C-terminal domain-containing protein</fullName>
    </recommendedName>
</protein>
<dbReference type="STRING" id="1592317.DPF_0043"/>
<keyword evidence="3 6" id="KW-0812">Transmembrane</keyword>
<dbReference type="EMBL" id="BDFE01000003">
    <property type="protein sequence ID" value="GAU07365.1"/>
    <property type="molecule type" value="Genomic_DNA"/>
</dbReference>
<keyword evidence="8" id="KW-1185">Reference proteome</keyword>